<dbReference type="GO" id="GO:0000293">
    <property type="term" value="F:ferric-chelate reductase activity"/>
    <property type="evidence" value="ECO:0007669"/>
    <property type="project" value="TreeGrafter"/>
</dbReference>
<gene>
    <name evidence="11" type="primary">20350252</name>
    <name evidence="10" type="ORF">GGTG_09794</name>
</gene>
<evidence type="ECO:0000256" key="7">
    <source>
        <dbReference type="SAM" id="MobiDB-lite"/>
    </source>
</evidence>
<feature type="compositionally biased region" description="Basic and acidic residues" evidence="7">
    <location>
        <begin position="597"/>
        <end position="608"/>
    </location>
</feature>
<dbReference type="InterPro" id="IPR039261">
    <property type="entry name" value="FNR_nucleotide-bd"/>
</dbReference>
<feature type="region of interest" description="Disordered" evidence="7">
    <location>
        <begin position="583"/>
        <end position="616"/>
    </location>
</feature>
<dbReference type="OrthoDB" id="17725at2759"/>
<evidence type="ECO:0000256" key="4">
    <source>
        <dbReference type="ARBA" id="ARBA00022989"/>
    </source>
</evidence>
<dbReference type="VEuPathDB" id="FungiDB:GGTG_09794"/>
<evidence type="ECO:0000256" key="2">
    <source>
        <dbReference type="ARBA" id="ARBA00022448"/>
    </source>
</evidence>
<dbReference type="InterPro" id="IPR013130">
    <property type="entry name" value="Fe3_Rdtase_TM_dom"/>
</dbReference>
<dbReference type="GO" id="GO:0006826">
    <property type="term" value="P:iron ion transport"/>
    <property type="evidence" value="ECO:0007669"/>
    <property type="project" value="TreeGrafter"/>
</dbReference>
<evidence type="ECO:0000256" key="6">
    <source>
        <dbReference type="ARBA" id="ARBA00023136"/>
    </source>
</evidence>
<dbReference type="Gene3D" id="3.40.50.80">
    <property type="entry name" value="Nucleotide-binding domain of ferredoxin-NADP reductase (FNR) module"/>
    <property type="match status" value="1"/>
</dbReference>
<feature type="transmembrane region" description="Helical" evidence="8">
    <location>
        <begin position="195"/>
        <end position="220"/>
    </location>
</feature>
<feature type="domain" description="FAD-binding FR-type" evidence="9">
    <location>
        <begin position="355"/>
        <end position="545"/>
    </location>
</feature>
<dbReference type="InterPro" id="IPR051410">
    <property type="entry name" value="Ferric/Cupric_Reductase"/>
</dbReference>
<keyword evidence="3 8" id="KW-0812">Transmembrane</keyword>
<feature type="transmembrane region" description="Helical" evidence="8">
    <location>
        <begin position="334"/>
        <end position="354"/>
    </location>
</feature>
<dbReference type="PANTHER" id="PTHR32361">
    <property type="entry name" value="FERRIC/CUPRIC REDUCTASE TRANSMEMBRANE COMPONENT"/>
    <property type="match status" value="1"/>
</dbReference>
<dbReference type="AlphaFoldDB" id="J3P8G0"/>
<reference evidence="12" key="1">
    <citation type="submission" date="2010-07" db="EMBL/GenBank/DDBJ databases">
        <title>The genome sequence of Gaeumannomyces graminis var. tritici strain R3-111a-1.</title>
        <authorList>
            <consortium name="The Broad Institute Genome Sequencing Platform"/>
            <person name="Ma L.-J."/>
            <person name="Dead R."/>
            <person name="Young S."/>
            <person name="Zeng Q."/>
            <person name="Koehrsen M."/>
            <person name="Alvarado L."/>
            <person name="Berlin A."/>
            <person name="Chapman S.B."/>
            <person name="Chen Z."/>
            <person name="Freedman E."/>
            <person name="Gellesch M."/>
            <person name="Goldberg J."/>
            <person name="Griggs A."/>
            <person name="Gujja S."/>
            <person name="Heilman E.R."/>
            <person name="Heiman D."/>
            <person name="Hepburn T."/>
            <person name="Howarth C."/>
            <person name="Jen D."/>
            <person name="Larson L."/>
            <person name="Mehta T."/>
            <person name="Neiman D."/>
            <person name="Pearson M."/>
            <person name="Roberts A."/>
            <person name="Saif S."/>
            <person name="Shea T."/>
            <person name="Shenoy N."/>
            <person name="Sisk P."/>
            <person name="Stolte C."/>
            <person name="Sykes S."/>
            <person name="Walk T."/>
            <person name="White J."/>
            <person name="Yandava C."/>
            <person name="Haas B."/>
            <person name="Nusbaum C."/>
            <person name="Birren B."/>
        </authorList>
    </citation>
    <scope>NUCLEOTIDE SEQUENCE [LARGE SCALE GENOMIC DNA]</scope>
    <source>
        <strain evidence="12">R3-111a-1</strain>
    </source>
</reference>
<accession>J3P8G0</accession>
<evidence type="ECO:0000256" key="3">
    <source>
        <dbReference type="ARBA" id="ARBA00022692"/>
    </source>
</evidence>
<keyword evidence="2" id="KW-0813">Transport</keyword>
<keyword evidence="12" id="KW-1185">Reference proteome</keyword>
<sequence>MESEQPAGRLPWSLRGSIHAVVAATTHNQTSPIQDPHKRAYVADLIRTLLEGRVIVASYNIAMVLLLLAFAAAHWRRSCRDRRMWRERIARLRATGGGSGSSTLPATDSDAFSSSSSTVSGTASPMVPYKDDDQESADIERLPLLRSPIRRPSRGILGGPTNRRIALSRLRGWLAYQPRPIPVINRSLPSNAVSIFVLAWVAVNAAFLLFRCPLGGAYLFVPADRAGLVFVVNLPLLYLLAAKNQPVRLLTGRSYEALNIFHRRVGELMCLAAALHMGGMLLFQFVLAPPWLNPVTPWQYFTHPLILLGLGTFVPYELLYLTSLASIRQRCYELFLAAHVVLQLVALVFLFFHFPTSRPYVILSLVIFVLDRAVWRLTLGSVSLDADICILQDGETLMLSADWDIPSSSSSSNCSSLRSKFLRLFRPKNITAGWRPTDHVFLTVPALGRTHALQAHPFTIASGASFSLPSPEDNEVAERRNVAVPVSKPTHAWFNLLIRTHSGFTRDLLEHSRRLGASTQSPLLPSNPVRLRVRLDGPYGSCEALDMLRASDTAVLVAGGSGIAVVYSLASALLLDDQRLHGAPGRAGRGGAQPRRAGADERGREARHGGLCARHL</sequence>
<feature type="compositionally biased region" description="Low complexity" evidence="7">
    <location>
        <begin position="106"/>
        <end position="124"/>
    </location>
</feature>
<dbReference type="PROSITE" id="PS51384">
    <property type="entry name" value="FAD_FR"/>
    <property type="match status" value="1"/>
</dbReference>
<reference evidence="11" key="4">
    <citation type="journal article" date="2015" name="G3 (Bethesda)">
        <title>Genome sequences of three phytopathogenic species of the Magnaporthaceae family of fungi.</title>
        <authorList>
            <person name="Okagaki L.H."/>
            <person name="Nunes C.C."/>
            <person name="Sailsbery J."/>
            <person name="Clay B."/>
            <person name="Brown D."/>
            <person name="John T."/>
            <person name="Oh Y."/>
            <person name="Young N."/>
            <person name="Fitzgerald M."/>
            <person name="Haas B.J."/>
            <person name="Zeng Q."/>
            <person name="Young S."/>
            <person name="Adiconis X."/>
            <person name="Fan L."/>
            <person name="Levin J.Z."/>
            <person name="Mitchell T.K."/>
            <person name="Okubara P.A."/>
            <person name="Farman M.L."/>
            <person name="Kohn L.M."/>
            <person name="Birren B."/>
            <person name="Ma L.-J."/>
            <person name="Dean R.A."/>
        </authorList>
    </citation>
    <scope>NUCLEOTIDE SEQUENCE</scope>
    <source>
        <strain evidence="11">R3-111a-1</strain>
    </source>
</reference>
<feature type="transmembrane region" description="Helical" evidence="8">
    <location>
        <begin position="226"/>
        <end position="244"/>
    </location>
</feature>
<evidence type="ECO:0000256" key="5">
    <source>
        <dbReference type="ARBA" id="ARBA00023065"/>
    </source>
</evidence>
<feature type="region of interest" description="Disordered" evidence="7">
    <location>
        <begin position="95"/>
        <end position="127"/>
    </location>
</feature>
<reference evidence="11" key="5">
    <citation type="submission" date="2018-04" db="UniProtKB">
        <authorList>
            <consortium name="EnsemblFungi"/>
        </authorList>
    </citation>
    <scope>IDENTIFICATION</scope>
    <source>
        <strain evidence="11">R3-111a-1</strain>
    </source>
</reference>
<organism evidence="10">
    <name type="scientific">Gaeumannomyces tritici (strain R3-111a-1)</name>
    <name type="common">Wheat and barley take-all root rot fungus</name>
    <name type="synonym">Gaeumannomyces graminis var. tritici</name>
    <dbReference type="NCBI Taxonomy" id="644352"/>
    <lineage>
        <taxon>Eukaryota</taxon>
        <taxon>Fungi</taxon>
        <taxon>Dikarya</taxon>
        <taxon>Ascomycota</taxon>
        <taxon>Pezizomycotina</taxon>
        <taxon>Sordariomycetes</taxon>
        <taxon>Sordariomycetidae</taxon>
        <taxon>Magnaporthales</taxon>
        <taxon>Magnaporthaceae</taxon>
        <taxon>Gaeumannomyces</taxon>
    </lineage>
</organism>
<keyword evidence="4 8" id="KW-1133">Transmembrane helix</keyword>
<dbReference type="RefSeq" id="XP_009225917.1">
    <property type="nucleotide sequence ID" value="XM_009227653.1"/>
</dbReference>
<evidence type="ECO:0000256" key="8">
    <source>
        <dbReference type="SAM" id="Phobius"/>
    </source>
</evidence>
<reference evidence="10" key="3">
    <citation type="submission" date="2010-09" db="EMBL/GenBank/DDBJ databases">
        <title>Annotation of Gaeumannomyces graminis var. tritici R3-111a-1.</title>
        <authorList>
            <consortium name="The Broad Institute Genome Sequencing Platform"/>
            <person name="Ma L.-J."/>
            <person name="Dead R."/>
            <person name="Young S.K."/>
            <person name="Zeng Q."/>
            <person name="Gargeya S."/>
            <person name="Fitzgerald M."/>
            <person name="Haas B."/>
            <person name="Abouelleil A."/>
            <person name="Alvarado L."/>
            <person name="Arachchi H.M."/>
            <person name="Berlin A."/>
            <person name="Brown A."/>
            <person name="Chapman S.B."/>
            <person name="Chen Z."/>
            <person name="Dunbar C."/>
            <person name="Freedman E."/>
            <person name="Gearin G."/>
            <person name="Gellesch M."/>
            <person name="Goldberg J."/>
            <person name="Griggs A."/>
            <person name="Gujja S."/>
            <person name="Heiman D."/>
            <person name="Howarth C."/>
            <person name="Larson L."/>
            <person name="Lui A."/>
            <person name="MacDonald P.J.P."/>
            <person name="Mehta T."/>
            <person name="Montmayeur A."/>
            <person name="Murphy C."/>
            <person name="Neiman D."/>
            <person name="Pearson M."/>
            <person name="Priest M."/>
            <person name="Roberts A."/>
            <person name="Saif S."/>
            <person name="Shea T."/>
            <person name="Shenoy N."/>
            <person name="Sisk P."/>
            <person name="Stolte C."/>
            <person name="Sykes S."/>
            <person name="Yandava C."/>
            <person name="Wortman J."/>
            <person name="Nusbaum C."/>
            <person name="Birren B."/>
        </authorList>
    </citation>
    <scope>NUCLEOTIDE SEQUENCE</scope>
    <source>
        <strain evidence="10">R3-111a-1</strain>
    </source>
</reference>
<comment type="subcellular location">
    <subcellularLocation>
        <location evidence="1">Membrane</location>
        <topology evidence="1">Multi-pass membrane protein</topology>
    </subcellularLocation>
</comment>
<dbReference type="GO" id="GO:0015677">
    <property type="term" value="P:copper ion import"/>
    <property type="evidence" value="ECO:0007669"/>
    <property type="project" value="TreeGrafter"/>
</dbReference>
<feature type="transmembrane region" description="Helical" evidence="8">
    <location>
        <begin position="54"/>
        <end position="75"/>
    </location>
</feature>
<dbReference type="EnsemblFungi" id="EJT72943">
    <property type="protein sequence ID" value="EJT72943"/>
    <property type="gene ID" value="GGTG_09794"/>
</dbReference>
<keyword evidence="5" id="KW-0406">Ion transport</keyword>
<proteinExistence type="predicted"/>
<evidence type="ECO:0000313" key="12">
    <source>
        <dbReference type="Proteomes" id="UP000006039"/>
    </source>
</evidence>
<dbReference type="GeneID" id="20350252"/>
<feature type="transmembrane region" description="Helical" evidence="8">
    <location>
        <begin position="265"/>
        <end position="288"/>
    </location>
</feature>
<dbReference type="CDD" id="cd06186">
    <property type="entry name" value="NOX_Duox_like_FAD_NADP"/>
    <property type="match status" value="1"/>
</dbReference>
<dbReference type="PANTHER" id="PTHR32361:SF28">
    <property type="entry name" value="FRP1P"/>
    <property type="match status" value="1"/>
</dbReference>
<name>J3P8G0_GAET3</name>
<reference evidence="10" key="2">
    <citation type="submission" date="2010-07" db="EMBL/GenBank/DDBJ databases">
        <authorList>
            <consortium name="The Broad Institute Genome Sequencing Platform"/>
            <consortium name="Broad Institute Genome Sequencing Center for Infectious Disease"/>
            <person name="Ma L.-J."/>
            <person name="Dead R."/>
            <person name="Young S."/>
            <person name="Zeng Q."/>
            <person name="Koehrsen M."/>
            <person name="Alvarado L."/>
            <person name="Berlin A."/>
            <person name="Chapman S.B."/>
            <person name="Chen Z."/>
            <person name="Freedman E."/>
            <person name="Gellesch M."/>
            <person name="Goldberg J."/>
            <person name="Griggs A."/>
            <person name="Gujja S."/>
            <person name="Heilman E.R."/>
            <person name="Heiman D."/>
            <person name="Hepburn T."/>
            <person name="Howarth C."/>
            <person name="Jen D."/>
            <person name="Larson L."/>
            <person name="Mehta T."/>
            <person name="Neiman D."/>
            <person name="Pearson M."/>
            <person name="Roberts A."/>
            <person name="Saif S."/>
            <person name="Shea T."/>
            <person name="Shenoy N."/>
            <person name="Sisk P."/>
            <person name="Stolte C."/>
            <person name="Sykes S."/>
            <person name="Walk T."/>
            <person name="White J."/>
            <person name="Yandava C."/>
            <person name="Haas B."/>
            <person name="Nusbaum C."/>
            <person name="Birren B."/>
        </authorList>
    </citation>
    <scope>NUCLEOTIDE SEQUENCE</scope>
    <source>
        <strain evidence="10">R3-111a-1</strain>
    </source>
</reference>
<dbReference type="GO" id="GO:0005886">
    <property type="term" value="C:plasma membrane"/>
    <property type="evidence" value="ECO:0007669"/>
    <property type="project" value="TreeGrafter"/>
</dbReference>
<dbReference type="EMBL" id="GL385399">
    <property type="protein sequence ID" value="EJT72943.1"/>
    <property type="molecule type" value="Genomic_DNA"/>
</dbReference>
<evidence type="ECO:0000313" key="10">
    <source>
        <dbReference type="EMBL" id="EJT72943.1"/>
    </source>
</evidence>
<dbReference type="Proteomes" id="UP000006039">
    <property type="component" value="Unassembled WGS sequence"/>
</dbReference>
<dbReference type="eggNOG" id="KOG0039">
    <property type="taxonomic scope" value="Eukaryota"/>
</dbReference>
<evidence type="ECO:0000313" key="11">
    <source>
        <dbReference type="EnsemblFungi" id="EJT72943"/>
    </source>
</evidence>
<keyword evidence="6 8" id="KW-0472">Membrane</keyword>
<dbReference type="SUPFAM" id="SSF52343">
    <property type="entry name" value="Ferredoxin reductase-like, C-terminal NADP-linked domain"/>
    <property type="match status" value="1"/>
</dbReference>
<dbReference type="STRING" id="644352.J3P8G0"/>
<dbReference type="Pfam" id="PF01794">
    <property type="entry name" value="Ferric_reduct"/>
    <property type="match status" value="1"/>
</dbReference>
<dbReference type="GO" id="GO:0006879">
    <property type="term" value="P:intracellular iron ion homeostasis"/>
    <property type="evidence" value="ECO:0007669"/>
    <property type="project" value="TreeGrafter"/>
</dbReference>
<evidence type="ECO:0000259" key="9">
    <source>
        <dbReference type="PROSITE" id="PS51384"/>
    </source>
</evidence>
<evidence type="ECO:0000256" key="1">
    <source>
        <dbReference type="ARBA" id="ARBA00004141"/>
    </source>
</evidence>
<dbReference type="InterPro" id="IPR017927">
    <property type="entry name" value="FAD-bd_FR_type"/>
</dbReference>
<dbReference type="HOGENOM" id="CLU_010365_5_1_1"/>
<feature type="transmembrane region" description="Helical" evidence="8">
    <location>
        <begin position="300"/>
        <end position="322"/>
    </location>
</feature>
<protein>
    <recommendedName>
        <fullName evidence="9">FAD-binding FR-type domain-containing protein</fullName>
    </recommendedName>
</protein>